<sequence>MHQLAVQLASRYQAVGATADFDEASQLCQKVLQLTDPKETHRTDTLHTLSCLLGYRHQRTRQTADLNQAIQYGQELLQVPALDAAQRASAMNHLALCLRKRFQEEASTPDIVEAVHFAREASVTCPEGDTNRTKYLDDLALLLFENHAAMDTQELLAEAMSVAHKAILDSPPCQADRMVLLTHLAKAHHVQYQRKGGVSDLEMAIRLYEDSKGLARPKSPEATSRSYSLGAAYLDRFRRTHSGADLKVAMKEASLAVYGTLADHPERADRLVGLGIVYRESYLRTGITSDLEEATRLFQAAVDSTDPTNAGWPGHVHHLGGAHLDRYIARTRGSSWELAARLVREAVDLTPADHLDQASRLETLAHIYKAGLPEDASSSDMAIQLFQEAVNASPPGHTSRASRLHNLGLEYEARYRKLRGPTDLATATRIFHDALHDAWSNIHARLAAGKDLTFLLAHAGDWNGATETAEVVINLMPSLTPVSLGYADKKRLLLQFGNFASDAAAIALNAGQSPFQALQLLELGRGILAGSLSELYTDVSELSQRHPDIAARYTRLRNEVDNRARSAETPRVVHQGQPDFTFASTAKIQANKFYEAGKAFEGISAEIRNLPGFQDFLLPPNEHMVKGAAEQGPLIAINTSRYRCDAILVTKNEIRALPLPSLQMGDIEGRIRRGEIGRLSTLSWLWKTVTSPILDALGYTQPFLHHDSGTSSWPHVWWIPTGSLSKFPLHAAGVYGDPAVKMGQSSSGPVPNQTVLDRVMSSYSTSIKTIIHIRSDSSTAVIATSGMGKVPGTAILLAMEITPNQPRLPHAKNEISHLIPLCTSMDLEPVIPVPLKEGVMSDLASGRCRIFHFAEHGHTDPVDALESYLCLGDSSTSQYGIEYERLKVADLWKLNLRDDGRPPPFLAYLSACSTGDVEDARSAQESIHLIGSFQGAGFRHVIGTLWEVNDALCVDMARLTYEELSKGDAENDEAVCKGLHMAMRELRGRWLQKILARAETIEETNSSRSLSQDGFPRKVMLCDDSDEEDGEATDVPFWIPYVHFGV</sequence>
<comment type="caution">
    <text evidence="2">The sequence shown here is derived from an EMBL/GenBank/DDBJ whole genome shotgun (WGS) entry which is preliminary data.</text>
</comment>
<reference evidence="2" key="1">
    <citation type="journal article" date="2023" name="Mol. Phylogenet. Evol.">
        <title>Genome-scale phylogeny and comparative genomics of the fungal order Sordariales.</title>
        <authorList>
            <person name="Hensen N."/>
            <person name="Bonometti L."/>
            <person name="Westerberg I."/>
            <person name="Brannstrom I.O."/>
            <person name="Guillou S."/>
            <person name="Cros-Aarteil S."/>
            <person name="Calhoun S."/>
            <person name="Haridas S."/>
            <person name="Kuo A."/>
            <person name="Mondo S."/>
            <person name="Pangilinan J."/>
            <person name="Riley R."/>
            <person name="LaButti K."/>
            <person name="Andreopoulos B."/>
            <person name="Lipzen A."/>
            <person name="Chen C."/>
            <person name="Yan M."/>
            <person name="Daum C."/>
            <person name="Ng V."/>
            <person name="Clum A."/>
            <person name="Steindorff A."/>
            <person name="Ohm R.A."/>
            <person name="Martin F."/>
            <person name="Silar P."/>
            <person name="Natvig D.O."/>
            <person name="Lalanne C."/>
            <person name="Gautier V."/>
            <person name="Ament-Velasquez S.L."/>
            <person name="Kruys A."/>
            <person name="Hutchinson M.I."/>
            <person name="Powell A.J."/>
            <person name="Barry K."/>
            <person name="Miller A.N."/>
            <person name="Grigoriev I.V."/>
            <person name="Debuchy R."/>
            <person name="Gladieux P."/>
            <person name="Hiltunen Thoren M."/>
            <person name="Johannesson H."/>
        </authorList>
    </citation>
    <scope>NUCLEOTIDE SEQUENCE</scope>
    <source>
        <strain evidence="2">PSN293</strain>
    </source>
</reference>
<organism evidence="2 3">
    <name type="scientific">Rhypophila decipiens</name>
    <dbReference type="NCBI Taxonomy" id="261697"/>
    <lineage>
        <taxon>Eukaryota</taxon>
        <taxon>Fungi</taxon>
        <taxon>Dikarya</taxon>
        <taxon>Ascomycota</taxon>
        <taxon>Pezizomycotina</taxon>
        <taxon>Sordariomycetes</taxon>
        <taxon>Sordariomycetidae</taxon>
        <taxon>Sordariales</taxon>
        <taxon>Naviculisporaceae</taxon>
        <taxon>Rhypophila</taxon>
    </lineage>
</organism>
<accession>A0AAN6Y2I7</accession>
<proteinExistence type="predicted"/>
<keyword evidence="3" id="KW-1185">Reference proteome</keyword>
<dbReference type="Pfam" id="PF12770">
    <property type="entry name" value="CHAT"/>
    <property type="match status" value="1"/>
</dbReference>
<evidence type="ECO:0000259" key="1">
    <source>
        <dbReference type="Pfam" id="PF12770"/>
    </source>
</evidence>
<evidence type="ECO:0000313" key="3">
    <source>
        <dbReference type="Proteomes" id="UP001301769"/>
    </source>
</evidence>
<name>A0AAN6Y2I7_9PEZI</name>
<dbReference type="Gene3D" id="1.25.40.10">
    <property type="entry name" value="Tetratricopeptide repeat domain"/>
    <property type="match status" value="2"/>
</dbReference>
<dbReference type="InterPro" id="IPR024983">
    <property type="entry name" value="CHAT_dom"/>
</dbReference>
<dbReference type="InterPro" id="IPR011990">
    <property type="entry name" value="TPR-like_helical_dom_sf"/>
</dbReference>
<feature type="domain" description="CHAT" evidence="1">
    <location>
        <begin position="681"/>
        <end position="975"/>
    </location>
</feature>
<dbReference type="EMBL" id="MU858222">
    <property type="protein sequence ID" value="KAK4208937.1"/>
    <property type="molecule type" value="Genomic_DNA"/>
</dbReference>
<protein>
    <submittedName>
        <fullName evidence="2">CHAT domain-containing protein</fullName>
    </submittedName>
</protein>
<dbReference type="AlphaFoldDB" id="A0AAN6Y2I7"/>
<gene>
    <name evidence="2" type="ORF">QBC37DRAFT_352634</name>
</gene>
<reference evidence="2" key="2">
    <citation type="submission" date="2023-05" db="EMBL/GenBank/DDBJ databases">
        <authorList>
            <consortium name="Lawrence Berkeley National Laboratory"/>
            <person name="Steindorff A."/>
            <person name="Hensen N."/>
            <person name="Bonometti L."/>
            <person name="Westerberg I."/>
            <person name="Brannstrom I.O."/>
            <person name="Guillou S."/>
            <person name="Cros-Aarteil S."/>
            <person name="Calhoun S."/>
            <person name="Haridas S."/>
            <person name="Kuo A."/>
            <person name="Mondo S."/>
            <person name="Pangilinan J."/>
            <person name="Riley R."/>
            <person name="Labutti K."/>
            <person name="Andreopoulos B."/>
            <person name="Lipzen A."/>
            <person name="Chen C."/>
            <person name="Yanf M."/>
            <person name="Daum C."/>
            <person name="Ng V."/>
            <person name="Clum A."/>
            <person name="Ohm R."/>
            <person name="Martin F."/>
            <person name="Silar P."/>
            <person name="Natvig D."/>
            <person name="Lalanne C."/>
            <person name="Gautier V."/>
            <person name="Ament-Velasquez S.L."/>
            <person name="Kruys A."/>
            <person name="Hutchinson M.I."/>
            <person name="Powell A.J."/>
            <person name="Barry K."/>
            <person name="Miller A.N."/>
            <person name="Grigoriev I.V."/>
            <person name="Debuchy R."/>
            <person name="Gladieux P."/>
            <person name="Thoren M.H."/>
            <person name="Johannesson H."/>
        </authorList>
    </citation>
    <scope>NUCLEOTIDE SEQUENCE</scope>
    <source>
        <strain evidence="2">PSN293</strain>
    </source>
</reference>
<dbReference type="Proteomes" id="UP001301769">
    <property type="component" value="Unassembled WGS sequence"/>
</dbReference>
<evidence type="ECO:0000313" key="2">
    <source>
        <dbReference type="EMBL" id="KAK4208937.1"/>
    </source>
</evidence>